<keyword evidence="4" id="KW-0560">Oxidoreductase</keyword>
<dbReference type="GO" id="GO:0006744">
    <property type="term" value="P:ubiquinone biosynthetic process"/>
    <property type="evidence" value="ECO:0007669"/>
    <property type="project" value="TreeGrafter"/>
</dbReference>
<accession>J9WQV2</accession>
<keyword evidence="4" id="KW-0503">Monooxygenase</keyword>
<name>J9WQV2_STRTE</name>
<dbReference type="PRINTS" id="PR00420">
    <property type="entry name" value="RNGMNOXGNASE"/>
</dbReference>
<dbReference type="Gene3D" id="3.50.50.60">
    <property type="entry name" value="FAD/NAD(P)-binding domain"/>
    <property type="match status" value="1"/>
</dbReference>
<dbReference type="PANTHER" id="PTHR43004:SF6">
    <property type="entry name" value="FAD_NAD(P)-BINDING OXIDOREDUCTASE FAMILY PROTEIN"/>
    <property type="match status" value="1"/>
</dbReference>
<dbReference type="EMBL" id="JQ659263">
    <property type="protein sequence ID" value="AFS18558.1"/>
    <property type="molecule type" value="Genomic_DNA"/>
</dbReference>
<dbReference type="SUPFAM" id="SSF51905">
    <property type="entry name" value="FAD/NAD(P)-binding domain"/>
    <property type="match status" value="1"/>
</dbReference>
<evidence type="ECO:0000313" key="4">
    <source>
        <dbReference type="EMBL" id="AFS18558.1"/>
    </source>
</evidence>
<dbReference type="GO" id="GO:0016709">
    <property type="term" value="F:oxidoreductase activity, acting on paired donors, with incorporation or reduction of molecular oxygen, NAD(P)H as one donor, and incorporation of one atom of oxygen"/>
    <property type="evidence" value="ECO:0007669"/>
    <property type="project" value="UniProtKB-ARBA"/>
</dbReference>
<dbReference type="Gene3D" id="3.40.30.120">
    <property type="match status" value="1"/>
</dbReference>
<keyword evidence="2" id="KW-0274">FAD</keyword>
<dbReference type="AlphaFoldDB" id="J9WQV2"/>
<proteinExistence type="predicted"/>
<keyword evidence="1" id="KW-0285">Flavoprotein</keyword>
<evidence type="ECO:0000256" key="2">
    <source>
        <dbReference type="ARBA" id="ARBA00022827"/>
    </source>
</evidence>
<dbReference type="InterPro" id="IPR050641">
    <property type="entry name" value="RIFMO-like"/>
</dbReference>
<feature type="domain" description="FAD-binding" evidence="3">
    <location>
        <begin position="5"/>
        <end position="371"/>
    </location>
</feature>
<dbReference type="Pfam" id="PF01494">
    <property type="entry name" value="FAD_binding_3"/>
    <property type="match status" value="1"/>
</dbReference>
<sequence>MEETEVPVLIVGGGGCGLSASLFLSDHGVQHLLVERHADTSILPKAHYINQRTMEIFRQHGLYDTVVERASSTDRFGRVRWQTTLTGDGPLDRRVIHEMDAFGGGALTDVYAADGPVLPYKLPQLRLEPILRRAAEERNPGRVLFSHELVSFDDQGDRVVAEIRDLNSGEATRVVARYVIAADGGRTLGPRLGVQMQGTVKMADVSTAYFSADLSQWWHEGTLMTWFINPERADRNFTLLEMGPHWGRQCEEWGLTSFLLGDADRADPEAVAARIREVLGLPDLELTVHKVSQWTVEGVLADRYRSGRVLIVGDAAHRQPPTTGLGLNGGIQDVHNLAWKLAAVLSGHADDGLLDTYESERRPVGKRNVDWGLAAWFHHRVMTEAALGLGPHVPPERRSSAFADYFEQSEAGEVRRARAAELFATHRAECQAHDLEIGYVYEEGALVPDGTQAPAGSPMGTEYHPTTRPGHRLPHAWLERDGRRLSTHDLVGATGGFALLTGPTGAGWAEAAEQVAEKFSIPLTVARIGAGAEYTGDSWADVREITEDGAVLVRPDNHVAWRSMDAADHPAAVLTQVLSQLMDHGTPERP</sequence>
<dbReference type="Pfam" id="PF21274">
    <property type="entry name" value="Rng_hyd_C"/>
    <property type="match status" value="1"/>
</dbReference>
<dbReference type="InterPro" id="IPR036188">
    <property type="entry name" value="FAD/NAD-bd_sf"/>
</dbReference>
<reference evidence="4" key="1">
    <citation type="journal article" date="2012" name="Med. Chem. Commun.">
        <title>Activation of a silent phenazine biosynthetic gene cluster reveals a novel natural product and a new resistance mechanism against phenazines.</title>
        <authorList>
            <person name="Saleh O."/>
            <person name="Bonitz T."/>
            <person name="Flinspach K."/>
            <person name="Kulik A."/>
            <person name="Burkard N."/>
            <person name="Muehlenweg A."/>
            <person name="Vente A."/>
            <person name="Polnick S."/>
            <person name="Laemmerhofer M."/>
            <person name="Gust B."/>
            <person name="Fiedler H.-P."/>
            <person name="Heide L."/>
        </authorList>
    </citation>
    <scope>NUCLEOTIDE SEQUENCE</scope>
    <source>
        <strain evidence="4">Tue1028</strain>
    </source>
</reference>
<dbReference type="Gene3D" id="3.30.9.10">
    <property type="entry name" value="D-Amino Acid Oxidase, subunit A, domain 2"/>
    <property type="match status" value="1"/>
</dbReference>
<evidence type="ECO:0000256" key="1">
    <source>
        <dbReference type="ARBA" id="ARBA00022630"/>
    </source>
</evidence>
<protein>
    <submittedName>
        <fullName evidence="4">Putative FAD-binding monooxygenase</fullName>
    </submittedName>
</protein>
<dbReference type="InterPro" id="IPR002938">
    <property type="entry name" value="FAD-bd"/>
</dbReference>
<evidence type="ECO:0000259" key="3">
    <source>
        <dbReference type="Pfam" id="PF01494"/>
    </source>
</evidence>
<organism evidence="4">
    <name type="scientific">Streptomyces tendae</name>
    <dbReference type="NCBI Taxonomy" id="1932"/>
    <lineage>
        <taxon>Bacteria</taxon>
        <taxon>Bacillati</taxon>
        <taxon>Actinomycetota</taxon>
        <taxon>Actinomycetes</taxon>
        <taxon>Kitasatosporales</taxon>
        <taxon>Streptomycetaceae</taxon>
        <taxon>Streptomyces</taxon>
    </lineage>
</organism>
<dbReference type="PANTHER" id="PTHR43004">
    <property type="entry name" value="TRK SYSTEM POTASSIUM UPTAKE PROTEIN"/>
    <property type="match status" value="1"/>
</dbReference>
<dbReference type="GO" id="GO:0071949">
    <property type="term" value="F:FAD binding"/>
    <property type="evidence" value="ECO:0007669"/>
    <property type="project" value="InterPro"/>
</dbReference>